<gene>
    <name evidence="2" type="ORF">B0T22DRAFT_466792</name>
</gene>
<comment type="caution">
    <text evidence="2">The sequence shown here is derived from an EMBL/GenBank/DDBJ whole genome shotgun (WGS) entry which is preliminary data.</text>
</comment>
<dbReference type="EMBL" id="JAULSO010000003">
    <property type="protein sequence ID" value="KAK3685890.1"/>
    <property type="molecule type" value="Genomic_DNA"/>
</dbReference>
<keyword evidence="1" id="KW-0732">Signal</keyword>
<feature type="chain" id="PRO_5041974817" description="Secreted protein" evidence="1">
    <location>
        <begin position="27"/>
        <end position="113"/>
    </location>
</feature>
<sequence>MRAGLVSSSALISLISLSMIDCRCLGRVVLGTQERHIPLPSQPPLGPDGDNEAGVRACGEYDHVLLVSRRCFPGPPRLVEIASCVLQDFLQLVQLAASLGEALVSFSVGQSHD</sequence>
<name>A0AAE0X6U5_9PEZI</name>
<evidence type="ECO:0000313" key="3">
    <source>
        <dbReference type="Proteomes" id="UP001270362"/>
    </source>
</evidence>
<evidence type="ECO:0008006" key="4">
    <source>
        <dbReference type="Google" id="ProtNLM"/>
    </source>
</evidence>
<reference evidence="2" key="2">
    <citation type="submission" date="2023-06" db="EMBL/GenBank/DDBJ databases">
        <authorList>
            <consortium name="Lawrence Berkeley National Laboratory"/>
            <person name="Haridas S."/>
            <person name="Hensen N."/>
            <person name="Bonometti L."/>
            <person name="Westerberg I."/>
            <person name="Brannstrom I.O."/>
            <person name="Guillou S."/>
            <person name="Cros-Aarteil S."/>
            <person name="Calhoun S."/>
            <person name="Kuo A."/>
            <person name="Mondo S."/>
            <person name="Pangilinan J."/>
            <person name="Riley R."/>
            <person name="Labutti K."/>
            <person name="Andreopoulos B."/>
            <person name="Lipzen A."/>
            <person name="Chen C."/>
            <person name="Yanf M."/>
            <person name="Daum C."/>
            <person name="Ng V."/>
            <person name="Clum A."/>
            <person name="Steindorff A."/>
            <person name="Ohm R."/>
            <person name="Martin F."/>
            <person name="Silar P."/>
            <person name="Natvig D."/>
            <person name="Lalanne C."/>
            <person name="Gautier V."/>
            <person name="Ament-Velasquez S.L."/>
            <person name="Kruys A."/>
            <person name="Hutchinson M.I."/>
            <person name="Powell A.J."/>
            <person name="Barry K."/>
            <person name="Miller A.N."/>
            <person name="Grigoriev I.V."/>
            <person name="Debuchy R."/>
            <person name="Gladieux P."/>
            <person name="Thoren M.H."/>
            <person name="Johannesson H."/>
        </authorList>
    </citation>
    <scope>NUCLEOTIDE SEQUENCE</scope>
    <source>
        <strain evidence="2">CBS 314.62</strain>
    </source>
</reference>
<proteinExistence type="predicted"/>
<accession>A0AAE0X6U5</accession>
<protein>
    <recommendedName>
        <fullName evidence="4">Secreted protein</fullName>
    </recommendedName>
</protein>
<keyword evidence="3" id="KW-1185">Reference proteome</keyword>
<feature type="signal peptide" evidence="1">
    <location>
        <begin position="1"/>
        <end position="26"/>
    </location>
</feature>
<evidence type="ECO:0000313" key="2">
    <source>
        <dbReference type="EMBL" id="KAK3685890.1"/>
    </source>
</evidence>
<reference evidence="2" key="1">
    <citation type="journal article" date="2023" name="Mol. Phylogenet. Evol.">
        <title>Genome-scale phylogeny and comparative genomics of the fungal order Sordariales.</title>
        <authorList>
            <person name="Hensen N."/>
            <person name="Bonometti L."/>
            <person name="Westerberg I."/>
            <person name="Brannstrom I.O."/>
            <person name="Guillou S."/>
            <person name="Cros-Aarteil S."/>
            <person name="Calhoun S."/>
            <person name="Haridas S."/>
            <person name="Kuo A."/>
            <person name="Mondo S."/>
            <person name="Pangilinan J."/>
            <person name="Riley R."/>
            <person name="LaButti K."/>
            <person name="Andreopoulos B."/>
            <person name="Lipzen A."/>
            <person name="Chen C."/>
            <person name="Yan M."/>
            <person name="Daum C."/>
            <person name="Ng V."/>
            <person name="Clum A."/>
            <person name="Steindorff A."/>
            <person name="Ohm R.A."/>
            <person name="Martin F."/>
            <person name="Silar P."/>
            <person name="Natvig D.O."/>
            <person name="Lalanne C."/>
            <person name="Gautier V."/>
            <person name="Ament-Velasquez S.L."/>
            <person name="Kruys A."/>
            <person name="Hutchinson M.I."/>
            <person name="Powell A.J."/>
            <person name="Barry K."/>
            <person name="Miller A.N."/>
            <person name="Grigoriev I.V."/>
            <person name="Debuchy R."/>
            <person name="Gladieux P."/>
            <person name="Hiltunen Thoren M."/>
            <person name="Johannesson H."/>
        </authorList>
    </citation>
    <scope>NUCLEOTIDE SEQUENCE</scope>
    <source>
        <strain evidence="2">CBS 314.62</strain>
    </source>
</reference>
<dbReference type="AlphaFoldDB" id="A0AAE0X6U5"/>
<dbReference type="Proteomes" id="UP001270362">
    <property type="component" value="Unassembled WGS sequence"/>
</dbReference>
<evidence type="ECO:0000256" key="1">
    <source>
        <dbReference type="SAM" id="SignalP"/>
    </source>
</evidence>
<organism evidence="2 3">
    <name type="scientific">Podospora appendiculata</name>
    <dbReference type="NCBI Taxonomy" id="314037"/>
    <lineage>
        <taxon>Eukaryota</taxon>
        <taxon>Fungi</taxon>
        <taxon>Dikarya</taxon>
        <taxon>Ascomycota</taxon>
        <taxon>Pezizomycotina</taxon>
        <taxon>Sordariomycetes</taxon>
        <taxon>Sordariomycetidae</taxon>
        <taxon>Sordariales</taxon>
        <taxon>Podosporaceae</taxon>
        <taxon>Podospora</taxon>
    </lineage>
</organism>